<evidence type="ECO:0000313" key="9">
    <source>
        <dbReference type="Proteomes" id="UP001652583"/>
    </source>
</evidence>
<dbReference type="PROSITE" id="PS50053">
    <property type="entry name" value="UBIQUITIN_2"/>
    <property type="match status" value="1"/>
</dbReference>
<organism evidence="9 10">
    <name type="scientific">Acinonyx jubatus</name>
    <name type="common">Cheetah</name>
    <dbReference type="NCBI Taxonomy" id="32536"/>
    <lineage>
        <taxon>Eukaryota</taxon>
        <taxon>Metazoa</taxon>
        <taxon>Chordata</taxon>
        <taxon>Craniata</taxon>
        <taxon>Vertebrata</taxon>
        <taxon>Euteleostomi</taxon>
        <taxon>Mammalia</taxon>
        <taxon>Eutheria</taxon>
        <taxon>Laurasiatheria</taxon>
        <taxon>Carnivora</taxon>
        <taxon>Feliformia</taxon>
        <taxon>Felidae</taxon>
        <taxon>Felinae</taxon>
        <taxon>Acinonyx</taxon>
    </lineage>
</organism>
<accession>A0ABM3P6H1</accession>
<reference evidence="9" key="1">
    <citation type="submission" date="2025-05" db="UniProtKB">
        <authorList>
            <consortium name="RefSeq"/>
        </authorList>
    </citation>
    <scope>NUCLEOTIDE SEQUENCE [LARGE SCALE GENOMIC DNA]</scope>
</reference>
<dbReference type="SMART" id="SM00213">
    <property type="entry name" value="UBQ"/>
    <property type="match status" value="1"/>
</dbReference>
<gene>
    <name evidence="10" type="primary">LOC106973238</name>
</gene>
<dbReference type="InterPro" id="IPR050158">
    <property type="entry name" value="Ubiquitin_ubiquitin-like"/>
</dbReference>
<protein>
    <recommendedName>
        <fullName evidence="4">Ubiquitin-ribosomal protein eS31 fusion protein</fullName>
    </recommendedName>
</protein>
<dbReference type="InterPro" id="IPR002906">
    <property type="entry name" value="Ribosomal_eS31"/>
</dbReference>
<feature type="domain" description="Ubiquitin-like" evidence="8">
    <location>
        <begin position="28"/>
        <end position="103"/>
    </location>
</feature>
<proteinExistence type="predicted"/>
<evidence type="ECO:0000256" key="3">
    <source>
        <dbReference type="ARBA" id="ARBA00023274"/>
    </source>
</evidence>
<keyword evidence="2" id="KW-0689">Ribosomal protein</keyword>
<reference evidence="10" key="2">
    <citation type="submission" date="2025-08" db="UniProtKB">
        <authorList>
            <consortium name="RefSeq"/>
        </authorList>
    </citation>
    <scope>IDENTIFICATION</scope>
    <source>
        <tissue evidence="10">Blood</tissue>
    </source>
</reference>
<feature type="region of interest" description="Disordered" evidence="7">
    <location>
        <begin position="178"/>
        <end position="204"/>
    </location>
</feature>
<dbReference type="Gene3D" id="3.10.20.90">
    <property type="entry name" value="Phosphatidylinositol 3-kinase Catalytic Subunit, Chain A, domain 1"/>
    <property type="match status" value="1"/>
</dbReference>
<comment type="function">
    <text evidence="5">Component of the 40S subunit of the ribosome. Part of the small subunit (SSU) processome, first precursor of the small eukaryotic ribosomal subunit. During the assembly of the SSU processome in the nucleolus, many ribosome biogenesis factors, an RNA chaperone and ribosomal proteins associate with the nascent pre-rRNA and work in concert to generate RNA folding, modifications, rearrangements and cleavage as well as targeted degradation of pre-ribosomal RNA by the RNA exosome.</text>
</comment>
<dbReference type="InterPro" id="IPR038582">
    <property type="entry name" value="Ribosomal_eS31_euk-type_sf"/>
</dbReference>
<dbReference type="SUPFAM" id="SSF54236">
    <property type="entry name" value="Ubiquitin-like"/>
    <property type="match status" value="1"/>
</dbReference>
<evidence type="ECO:0000313" key="10">
    <source>
        <dbReference type="RefSeq" id="XP_053067272.1"/>
    </source>
</evidence>
<dbReference type="PANTHER" id="PTHR10666">
    <property type="entry name" value="UBIQUITIN"/>
    <property type="match status" value="1"/>
</dbReference>
<name>A0ABM3P6H1_ACIJB</name>
<dbReference type="GeneID" id="106973238"/>
<dbReference type="InterPro" id="IPR019956">
    <property type="entry name" value="Ubiquitin_dom"/>
</dbReference>
<evidence type="ECO:0000259" key="8">
    <source>
        <dbReference type="PROSITE" id="PS50053"/>
    </source>
</evidence>
<sequence>MNRRKNNKKLDAGFSFRSTICSGTTAKLQIFMKTHMRKIITLEVEPLDTIENVKAKIQDKKGTPPDQHRLIFSCKQLEDGHTLSDCSIQKESTLHLLLRLCGGAKKRKKREAWVTQLVKHLTLDFSSGHDLRFVGSSPASGSVLTVQSLPRIFCLPLCLCPSPARALSLFLSLKSKHLKKKKKRGRKERKKSYTTPKKNNHKRKKVQLSVLKYHKVDENGQINHLHLECLSDECGAGVFITSHFGIILVSVF</sequence>
<evidence type="ECO:0000256" key="4">
    <source>
        <dbReference type="ARBA" id="ARBA00035296"/>
    </source>
</evidence>
<evidence type="ECO:0000256" key="2">
    <source>
        <dbReference type="ARBA" id="ARBA00022980"/>
    </source>
</evidence>
<dbReference type="SMART" id="SM01402">
    <property type="entry name" value="Ribosomal_S27"/>
    <property type="match status" value="1"/>
</dbReference>
<evidence type="ECO:0000256" key="7">
    <source>
        <dbReference type="SAM" id="MobiDB-lite"/>
    </source>
</evidence>
<dbReference type="Pfam" id="PF01599">
    <property type="entry name" value="Ribosomal_S27"/>
    <property type="match status" value="1"/>
</dbReference>
<dbReference type="PRINTS" id="PR00348">
    <property type="entry name" value="UBIQUITIN"/>
</dbReference>
<keyword evidence="9" id="KW-1185">Reference proteome</keyword>
<dbReference type="InterPro" id="IPR000626">
    <property type="entry name" value="Ubiquitin-like_dom"/>
</dbReference>
<dbReference type="InterPro" id="IPR029071">
    <property type="entry name" value="Ubiquitin-like_domsf"/>
</dbReference>
<evidence type="ECO:0000256" key="1">
    <source>
        <dbReference type="ARBA" id="ARBA00022833"/>
    </source>
</evidence>
<dbReference type="Gene3D" id="6.20.50.150">
    <property type="match status" value="1"/>
</dbReference>
<dbReference type="RefSeq" id="XP_053067272.1">
    <property type="nucleotide sequence ID" value="XM_053211297.1"/>
</dbReference>
<evidence type="ECO:0000256" key="6">
    <source>
        <dbReference type="ARBA" id="ARBA00046676"/>
    </source>
</evidence>
<dbReference type="Proteomes" id="UP001652583">
    <property type="component" value="Chromosome C1"/>
</dbReference>
<dbReference type="Pfam" id="PF00240">
    <property type="entry name" value="ubiquitin"/>
    <property type="match status" value="1"/>
</dbReference>
<keyword evidence="3" id="KW-0687">Ribonucleoprotein</keyword>
<keyword evidence="1" id="KW-0862">Zinc</keyword>
<comment type="subunit">
    <text evidence="6">Part of the 40S ribosomal subunit. Part of the small subunit (SSU) processome, composed of more than 70 proteins and the RNA chaperone small nucleolar RNA (snoRNA) U3.</text>
</comment>
<evidence type="ECO:0000256" key="5">
    <source>
        <dbReference type="ARBA" id="ARBA00045528"/>
    </source>
</evidence>